<dbReference type="SUPFAM" id="SSF53623">
    <property type="entry name" value="MurD-like peptide ligases, catalytic domain"/>
    <property type="match status" value="1"/>
</dbReference>
<dbReference type="SUPFAM" id="SSF53244">
    <property type="entry name" value="MurD-like peptide ligases, peptide-binding domain"/>
    <property type="match status" value="1"/>
</dbReference>
<evidence type="ECO:0000256" key="2">
    <source>
        <dbReference type="ARBA" id="ARBA00022618"/>
    </source>
</evidence>
<evidence type="ECO:0000259" key="11">
    <source>
        <dbReference type="Pfam" id="PF08245"/>
    </source>
</evidence>
<proteinExistence type="predicted"/>
<dbReference type="GO" id="GO:0005524">
    <property type="term" value="F:ATP binding"/>
    <property type="evidence" value="ECO:0007669"/>
    <property type="project" value="UniProtKB-KW"/>
</dbReference>
<evidence type="ECO:0000256" key="5">
    <source>
        <dbReference type="ARBA" id="ARBA00022960"/>
    </source>
</evidence>
<dbReference type="GO" id="GO:0071555">
    <property type="term" value="P:cell wall organization"/>
    <property type="evidence" value="ECO:0007669"/>
    <property type="project" value="UniProtKB-KW"/>
</dbReference>
<evidence type="ECO:0000256" key="8">
    <source>
        <dbReference type="ARBA" id="ARBA00023316"/>
    </source>
</evidence>
<evidence type="ECO:0000313" key="12">
    <source>
        <dbReference type="EMBL" id="KKU25786.1"/>
    </source>
</evidence>
<dbReference type="GO" id="GO:0009252">
    <property type="term" value="P:peptidoglycan biosynthetic process"/>
    <property type="evidence" value="ECO:0007669"/>
    <property type="project" value="UniProtKB-KW"/>
</dbReference>
<dbReference type="InterPro" id="IPR036565">
    <property type="entry name" value="Mur-like_cat_sf"/>
</dbReference>
<dbReference type="AlphaFoldDB" id="A0A0G1NZ71"/>
<dbReference type="SUPFAM" id="SSF51984">
    <property type="entry name" value="MurCD N-terminal domain"/>
    <property type="match status" value="1"/>
</dbReference>
<feature type="domain" description="Mur ligase central" evidence="11">
    <location>
        <begin position="111"/>
        <end position="298"/>
    </location>
</feature>
<keyword evidence="4" id="KW-0067">ATP-binding</keyword>
<evidence type="ECO:0000256" key="3">
    <source>
        <dbReference type="ARBA" id="ARBA00022741"/>
    </source>
</evidence>
<evidence type="ECO:0000256" key="7">
    <source>
        <dbReference type="ARBA" id="ARBA00023306"/>
    </source>
</evidence>
<dbReference type="PANTHER" id="PTHR43445">
    <property type="entry name" value="UDP-N-ACETYLMURAMATE--L-ALANINE LIGASE-RELATED"/>
    <property type="match status" value="1"/>
</dbReference>
<dbReference type="GO" id="GO:0016881">
    <property type="term" value="F:acid-amino acid ligase activity"/>
    <property type="evidence" value="ECO:0007669"/>
    <property type="project" value="InterPro"/>
</dbReference>
<gene>
    <name evidence="12" type="ORF">UX39_C0019G0006</name>
</gene>
<dbReference type="InterPro" id="IPR004101">
    <property type="entry name" value="Mur_ligase_C"/>
</dbReference>
<sequence>MSKVHFIGICGVAMSAIAIAFHKKGWQVTGSDVGFFPPISTYLKNNNIEFYPGWHVEKMMKGGKPDIVVAGNVACSQNPEWLYAQEHNVNFKSYPEVIAEYFVKPNSIVCAGTYGKTSSSALLSWILTHAGFDPSYMFGGLSCNNINSAQMSEDGNWSVLEGDEYKSARWDNRPKFAHYSPTHLLLTSISWDHADIYSTEDAYFRVFQQLLLPIEEKKQIVACKDDPGISKLLQVTRFTFQDVTTYARRDANYTFTNPQQTHQGLSFDIGHKNESYHIVSPMLGSYQAENICGCFAMAHQIGAPVEKIVEAISAFKGLKRRLEKRHEGAVTVIDDIAHSPAKAKSALQTLRQIYKGKIFAVFEPNTGNRRPQSAPSYSHAFDEADEVIIPVLTKLKTDPEDPDKPFDGQDLSKVISATHSNALHIANDQDLITRLATSPQPGDVIVFLGSHGFRGMITELIDKIG</sequence>
<dbReference type="GO" id="GO:0051301">
    <property type="term" value="P:cell division"/>
    <property type="evidence" value="ECO:0007669"/>
    <property type="project" value="UniProtKB-KW"/>
</dbReference>
<keyword evidence="8" id="KW-0961">Cell wall biogenesis/degradation</keyword>
<comment type="caution">
    <text evidence="12">The sequence shown here is derived from an EMBL/GenBank/DDBJ whole genome shotgun (WGS) entry which is preliminary data.</text>
</comment>
<dbReference type="Pfam" id="PF02875">
    <property type="entry name" value="Mur_ligase_C"/>
    <property type="match status" value="1"/>
</dbReference>
<evidence type="ECO:0000313" key="13">
    <source>
        <dbReference type="Proteomes" id="UP000034175"/>
    </source>
</evidence>
<dbReference type="Proteomes" id="UP000034175">
    <property type="component" value="Unassembled WGS sequence"/>
</dbReference>
<reference evidence="12 13" key="1">
    <citation type="journal article" date="2015" name="Nature">
        <title>rRNA introns, odd ribosomes, and small enigmatic genomes across a large radiation of phyla.</title>
        <authorList>
            <person name="Brown C.T."/>
            <person name="Hug L.A."/>
            <person name="Thomas B.C."/>
            <person name="Sharon I."/>
            <person name="Castelle C.J."/>
            <person name="Singh A."/>
            <person name="Wilkins M.J."/>
            <person name="Williams K.H."/>
            <person name="Banfield J.F."/>
        </authorList>
    </citation>
    <scope>NUCLEOTIDE SEQUENCE [LARGE SCALE GENOMIC DNA]</scope>
</reference>
<dbReference type="Pfam" id="PF08245">
    <property type="entry name" value="Mur_ligase_M"/>
    <property type="match status" value="1"/>
</dbReference>
<keyword evidence="7" id="KW-0131">Cell cycle</keyword>
<accession>A0A0G1NZ71</accession>
<protein>
    <submittedName>
        <fullName evidence="12">UDP-N-acetylmuramate</fullName>
    </submittedName>
</protein>
<keyword evidence="6" id="KW-0573">Peptidoglycan synthesis</keyword>
<dbReference type="Gene3D" id="3.40.50.720">
    <property type="entry name" value="NAD(P)-binding Rossmann-like Domain"/>
    <property type="match status" value="1"/>
</dbReference>
<dbReference type="InterPro" id="IPR013221">
    <property type="entry name" value="Mur_ligase_cen"/>
</dbReference>
<keyword evidence="2" id="KW-0132">Cell division</keyword>
<feature type="domain" description="Mur ligase N-terminal catalytic" evidence="9">
    <location>
        <begin position="3"/>
        <end position="100"/>
    </location>
</feature>
<dbReference type="InterPro" id="IPR000713">
    <property type="entry name" value="Mur_ligase_N"/>
</dbReference>
<dbReference type="Pfam" id="PF01225">
    <property type="entry name" value="Mur_ligase"/>
    <property type="match status" value="1"/>
</dbReference>
<dbReference type="GO" id="GO:0008360">
    <property type="term" value="P:regulation of cell shape"/>
    <property type="evidence" value="ECO:0007669"/>
    <property type="project" value="UniProtKB-KW"/>
</dbReference>
<keyword evidence="5" id="KW-0133">Cell shape</keyword>
<organism evidence="12 13">
    <name type="scientific">Candidatus Magasanikbacteria bacterium GW2011_GWA2_46_17</name>
    <dbReference type="NCBI Taxonomy" id="1619042"/>
    <lineage>
        <taxon>Bacteria</taxon>
        <taxon>Candidatus Magasanikiibacteriota</taxon>
    </lineage>
</organism>
<keyword evidence="1" id="KW-0436">Ligase</keyword>
<dbReference type="PANTHER" id="PTHR43445:SF5">
    <property type="entry name" value="UDP-N-ACETYLMURAMATE--L-ALANYL-GAMMA-D-GLUTAMYL-MESO-2,6-DIAMINOHEPTANDIOATE LIGASE"/>
    <property type="match status" value="1"/>
</dbReference>
<keyword evidence="3" id="KW-0547">Nucleotide-binding</keyword>
<evidence type="ECO:0000259" key="9">
    <source>
        <dbReference type="Pfam" id="PF01225"/>
    </source>
</evidence>
<dbReference type="InterPro" id="IPR050061">
    <property type="entry name" value="MurCDEF_pg_biosynth"/>
</dbReference>
<dbReference type="EMBL" id="LCMA01000019">
    <property type="protein sequence ID" value="KKU25786.1"/>
    <property type="molecule type" value="Genomic_DNA"/>
</dbReference>
<evidence type="ECO:0000256" key="4">
    <source>
        <dbReference type="ARBA" id="ARBA00022840"/>
    </source>
</evidence>
<evidence type="ECO:0000256" key="6">
    <source>
        <dbReference type="ARBA" id="ARBA00022984"/>
    </source>
</evidence>
<feature type="domain" description="Mur ligase C-terminal" evidence="10">
    <location>
        <begin position="320"/>
        <end position="450"/>
    </location>
</feature>
<dbReference type="InterPro" id="IPR036615">
    <property type="entry name" value="Mur_ligase_C_dom_sf"/>
</dbReference>
<dbReference type="Gene3D" id="3.90.190.20">
    <property type="entry name" value="Mur ligase, C-terminal domain"/>
    <property type="match status" value="1"/>
</dbReference>
<evidence type="ECO:0000259" key="10">
    <source>
        <dbReference type="Pfam" id="PF02875"/>
    </source>
</evidence>
<name>A0A0G1NZ71_9BACT</name>
<evidence type="ECO:0000256" key="1">
    <source>
        <dbReference type="ARBA" id="ARBA00022598"/>
    </source>
</evidence>
<dbReference type="Gene3D" id="3.40.1190.10">
    <property type="entry name" value="Mur-like, catalytic domain"/>
    <property type="match status" value="1"/>
</dbReference>